<protein>
    <submittedName>
        <fullName evidence="2">Uncharacterized protein</fullName>
    </submittedName>
</protein>
<evidence type="ECO:0000256" key="1">
    <source>
        <dbReference type="SAM" id="MobiDB-lite"/>
    </source>
</evidence>
<evidence type="ECO:0000313" key="2">
    <source>
        <dbReference type="EMBL" id="MBX73356.1"/>
    </source>
</evidence>
<feature type="region of interest" description="Disordered" evidence="1">
    <location>
        <begin position="1"/>
        <end position="51"/>
    </location>
</feature>
<proteinExistence type="predicted"/>
<organism evidence="2">
    <name type="scientific">Rhizophora mucronata</name>
    <name type="common">Asiatic mangrove</name>
    <dbReference type="NCBI Taxonomy" id="61149"/>
    <lineage>
        <taxon>Eukaryota</taxon>
        <taxon>Viridiplantae</taxon>
        <taxon>Streptophyta</taxon>
        <taxon>Embryophyta</taxon>
        <taxon>Tracheophyta</taxon>
        <taxon>Spermatophyta</taxon>
        <taxon>Magnoliopsida</taxon>
        <taxon>eudicotyledons</taxon>
        <taxon>Gunneridae</taxon>
        <taxon>Pentapetalae</taxon>
        <taxon>rosids</taxon>
        <taxon>fabids</taxon>
        <taxon>Malpighiales</taxon>
        <taxon>Rhizophoraceae</taxon>
        <taxon>Rhizophora</taxon>
    </lineage>
</organism>
<name>A0A2P2R259_RHIMU</name>
<reference evidence="2" key="1">
    <citation type="submission" date="2018-02" db="EMBL/GenBank/DDBJ databases">
        <title>Rhizophora mucronata_Transcriptome.</title>
        <authorList>
            <person name="Meera S.P."/>
            <person name="Sreeshan A."/>
            <person name="Augustine A."/>
        </authorList>
    </citation>
    <scope>NUCLEOTIDE SEQUENCE</scope>
    <source>
        <tissue evidence="2">Leaf</tissue>
    </source>
</reference>
<dbReference type="AlphaFoldDB" id="A0A2P2R259"/>
<dbReference type="EMBL" id="GGEC01092872">
    <property type="protein sequence ID" value="MBX73356.1"/>
    <property type="molecule type" value="Transcribed_RNA"/>
</dbReference>
<sequence length="51" mass="5567">MGTASPSPISFNFTGFSGSKPNNMEIHLPFKNPTVQKSSEERSSRGQPDLQ</sequence>
<feature type="compositionally biased region" description="Polar residues" evidence="1">
    <location>
        <begin position="1"/>
        <end position="22"/>
    </location>
</feature>
<accession>A0A2P2R259</accession>